<proteinExistence type="predicted"/>
<dbReference type="Proteomes" id="UP001059596">
    <property type="component" value="Unassembled WGS sequence"/>
</dbReference>
<name>A0A9P9Y9W7_9MUSC</name>
<keyword evidence="2" id="KW-1185">Reference proteome</keyword>
<organism evidence="1 2">
    <name type="scientific">Drosophila gunungcola</name>
    <name type="common">fruit fly</name>
    <dbReference type="NCBI Taxonomy" id="103775"/>
    <lineage>
        <taxon>Eukaryota</taxon>
        <taxon>Metazoa</taxon>
        <taxon>Ecdysozoa</taxon>
        <taxon>Arthropoda</taxon>
        <taxon>Hexapoda</taxon>
        <taxon>Insecta</taxon>
        <taxon>Pterygota</taxon>
        <taxon>Neoptera</taxon>
        <taxon>Endopterygota</taxon>
        <taxon>Diptera</taxon>
        <taxon>Brachycera</taxon>
        <taxon>Muscomorpha</taxon>
        <taxon>Ephydroidea</taxon>
        <taxon>Drosophilidae</taxon>
        <taxon>Drosophila</taxon>
        <taxon>Sophophora</taxon>
    </lineage>
</organism>
<feature type="non-terminal residue" evidence="1">
    <location>
        <position position="48"/>
    </location>
</feature>
<protein>
    <submittedName>
        <fullName evidence="1">Uncharacterized protein</fullName>
    </submittedName>
</protein>
<comment type="caution">
    <text evidence="1">The sequence shown here is derived from an EMBL/GenBank/DDBJ whole genome shotgun (WGS) entry which is preliminary data.</text>
</comment>
<reference evidence="1" key="1">
    <citation type="journal article" date="2023" name="Genome Biol. Evol.">
        <title>Long-read-based Genome Assembly of Drosophila gunungcola Reveals Fewer Chemosensory Genes in Flower-breeding Species.</title>
        <authorList>
            <person name="Negi A."/>
            <person name="Liao B.Y."/>
            <person name="Yeh S.D."/>
        </authorList>
    </citation>
    <scope>NUCLEOTIDE SEQUENCE</scope>
    <source>
        <strain evidence="1">Sukarami</strain>
    </source>
</reference>
<sequence>MFLDTPSLNCMFYSTKTLPSYEFLHLLEEIEGIFCIFHTFPYIWLPAN</sequence>
<evidence type="ECO:0000313" key="2">
    <source>
        <dbReference type="Proteomes" id="UP001059596"/>
    </source>
</evidence>
<dbReference type="AlphaFoldDB" id="A0A9P9Y9W7"/>
<gene>
    <name evidence="1" type="ORF">M5D96_014252</name>
</gene>
<accession>A0A9P9Y9W7</accession>
<dbReference type="EMBL" id="JAMKOV010000323">
    <property type="protein sequence ID" value="KAI8032995.1"/>
    <property type="molecule type" value="Genomic_DNA"/>
</dbReference>
<evidence type="ECO:0000313" key="1">
    <source>
        <dbReference type="EMBL" id="KAI8032995.1"/>
    </source>
</evidence>